<dbReference type="NCBIfam" id="TIGR00254">
    <property type="entry name" value="GGDEF"/>
    <property type="match status" value="1"/>
</dbReference>
<gene>
    <name evidence="5" type="ORF">H9L16_03385</name>
</gene>
<dbReference type="SMART" id="SM00065">
    <property type="entry name" value="GAF"/>
    <property type="match status" value="1"/>
</dbReference>
<dbReference type="Gene3D" id="3.30.70.270">
    <property type="match status" value="1"/>
</dbReference>
<dbReference type="RefSeq" id="WP_187553184.1">
    <property type="nucleotide sequence ID" value="NZ_BMZL01000001.1"/>
</dbReference>
<evidence type="ECO:0000256" key="3">
    <source>
        <dbReference type="ARBA" id="ARBA00034247"/>
    </source>
</evidence>
<name>A0A7G9SS43_9GAMM</name>
<proteinExistence type="predicted"/>
<dbReference type="EC" id="2.7.7.65" evidence="2"/>
<organism evidence="5 6">
    <name type="scientific">Thermomonas carbonis</name>
    <dbReference type="NCBI Taxonomy" id="1463158"/>
    <lineage>
        <taxon>Bacteria</taxon>
        <taxon>Pseudomonadati</taxon>
        <taxon>Pseudomonadota</taxon>
        <taxon>Gammaproteobacteria</taxon>
        <taxon>Lysobacterales</taxon>
        <taxon>Lysobacteraceae</taxon>
        <taxon>Thermomonas</taxon>
    </lineage>
</organism>
<dbReference type="PROSITE" id="PS50887">
    <property type="entry name" value="GGDEF"/>
    <property type="match status" value="1"/>
</dbReference>
<evidence type="ECO:0000256" key="1">
    <source>
        <dbReference type="ARBA" id="ARBA00001946"/>
    </source>
</evidence>
<dbReference type="InterPro" id="IPR029016">
    <property type="entry name" value="GAF-like_dom_sf"/>
</dbReference>
<sequence length="369" mass="40166">MSQPAIDNLYNDAPGLPWVERDARDRRSRLTELLARVSREAAEGEDLEAVLRRIVDCLVERMPVAIASIVLLNEACTHFVHEVWAGELTLNVLQPADDWPVSKGAAGRCVRTGVAQLIANVDLDPDYLAGNSEVRSEYLVPIRHRGRLHGVLNIESPQSDFFTAEACEVFDAIAAQVAGTIHLARVVRELETANRKLHALSMQDGLTGIANRRQFDAALQQLWTRLVKGSVPLALLMVDADWFKALNDTAGHLHGDECLRALARLCEGQLRGEDDLVSRFGGEEFVLLLPGRDLEAAVAVGEALRQAVARQRLEHPASPIAPYVTVSIGAGATWPSEGGQPEGLLLAADRAMYAAKARGRNCVVAKFVG</sequence>
<dbReference type="Pfam" id="PF00990">
    <property type="entry name" value="GGDEF"/>
    <property type="match status" value="1"/>
</dbReference>
<keyword evidence="6" id="KW-1185">Reference proteome</keyword>
<dbReference type="GO" id="GO:1902201">
    <property type="term" value="P:negative regulation of bacterial-type flagellum-dependent cell motility"/>
    <property type="evidence" value="ECO:0007669"/>
    <property type="project" value="TreeGrafter"/>
</dbReference>
<dbReference type="GO" id="GO:0052621">
    <property type="term" value="F:diguanylate cyclase activity"/>
    <property type="evidence" value="ECO:0007669"/>
    <property type="project" value="UniProtKB-EC"/>
</dbReference>
<dbReference type="SUPFAM" id="SSF55073">
    <property type="entry name" value="Nucleotide cyclase"/>
    <property type="match status" value="1"/>
</dbReference>
<dbReference type="PANTHER" id="PTHR45138:SF9">
    <property type="entry name" value="DIGUANYLATE CYCLASE DGCM-RELATED"/>
    <property type="match status" value="1"/>
</dbReference>
<evidence type="ECO:0000259" key="4">
    <source>
        <dbReference type="PROSITE" id="PS50887"/>
    </source>
</evidence>
<evidence type="ECO:0000313" key="5">
    <source>
        <dbReference type="EMBL" id="QNN70668.1"/>
    </source>
</evidence>
<dbReference type="FunFam" id="3.30.70.270:FF:000001">
    <property type="entry name" value="Diguanylate cyclase domain protein"/>
    <property type="match status" value="1"/>
</dbReference>
<dbReference type="InterPro" id="IPR043128">
    <property type="entry name" value="Rev_trsase/Diguanyl_cyclase"/>
</dbReference>
<evidence type="ECO:0000313" key="6">
    <source>
        <dbReference type="Proteomes" id="UP000515804"/>
    </source>
</evidence>
<dbReference type="PANTHER" id="PTHR45138">
    <property type="entry name" value="REGULATORY COMPONENTS OF SENSORY TRANSDUCTION SYSTEM"/>
    <property type="match status" value="1"/>
</dbReference>
<dbReference type="SMART" id="SM00267">
    <property type="entry name" value="GGDEF"/>
    <property type="match status" value="1"/>
</dbReference>
<comment type="catalytic activity">
    <reaction evidence="3">
        <text>2 GTP = 3',3'-c-di-GMP + 2 diphosphate</text>
        <dbReference type="Rhea" id="RHEA:24898"/>
        <dbReference type="ChEBI" id="CHEBI:33019"/>
        <dbReference type="ChEBI" id="CHEBI:37565"/>
        <dbReference type="ChEBI" id="CHEBI:58805"/>
        <dbReference type="EC" id="2.7.7.65"/>
    </reaction>
</comment>
<dbReference type="SUPFAM" id="SSF55781">
    <property type="entry name" value="GAF domain-like"/>
    <property type="match status" value="1"/>
</dbReference>
<accession>A0A7G9SS43</accession>
<dbReference type="InterPro" id="IPR003018">
    <property type="entry name" value="GAF"/>
</dbReference>
<dbReference type="Proteomes" id="UP000515804">
    <property type="component" value="Chromosome"/>
</dbReference>
<dbReference type="Gene3D" id="3.30.450.40">
    <property type="match status" value="1"/>
</dbReference>
<comment type="cofactor">
    <cofactor evidence="1">
        <name>Mg(2+)</name>
        <dbReference type="ChEBI" id="CHEBI:18420"/>
    </cofactor>
</comment>
<reference evidence="5 6" key="1">
    <citation type="submission" date="2020-08" db="EMBL/GenBank/DDBJ databases">
        <title>Genome sequence of Thermomonas carbonis KCTC 42013T.</title>
        <authorList>
            <person name="Hyun D.-W."/>
            <person name="Bae J.-W."/>
        </authorList>
    </citation>
    <scope>NUCLEOTIDE SEQUENCE [LARGE SCALE GENOMIC DNA]</scope>
    <source>
        <strain evidence="5 6">KCTC 42013</strain>
    </source>
</reference>
<dbReference type="CDD" id="cd01949">
    <property type="entry name" value="GGDEF"/>
    <property type="match status" value="1"/>
</dbReference>
<dbReference type="KEGG" id="tcn:H9L16_03385"/>
<dbReference type="AlphaFoldDB" id="A0A7G9SS43"/>
<dbReference type="Pfam" id="PF13185">
    <property type="entry name" value="GAF_2"/>
    <property type="match status" value="1"/>
</dbReference>
<dbReference type="InterPro" id="IPR000160">
    <property type="entry name" value="GGDEF_dom"/>
</dbReference>
<dbReference type="EMBL" id="CP060719">
    <property type="protein sequence ID" value="QNN70668.1"/>
    <property type="molecule type" value="Genomic_DNA"/>
</dbReference>
<protein>
    <recommendedName>
        <fullName evidence="2">diguanylate cyclase</fullName>
        <ecNumber evidence="2">2.7.7.65</ecNumber>
    </recommendedName>
</protein>
<dbReference type="GO" id="GO:0043709">
    <property type="term" value="P:cell adhesion involved in single-species biofilm formation"/>
    <property type="evidence" value="ECO:0007669"/>
    <property type="project" value="TreeGrafter"/>
</dbReference>
<evidence type="ECO:0000256" key="2">
    <source>
        <dbReference type="ARBA" id="ARBA00012528"/>
    </source>
</evidence>
<feature type="domain" description="GGDEF" evidence="4">
    <location>
        <begin position="231"/>
        <end position="368"/>
    </location>
</feature>
<dbReference type="InterPro" id="IPR029787">
    <property type="entry name" value="Nucleotide_cyclase"/>
</dbReference>
<dbReference type="InterPro" id="IPR050469">
    <property type="entry name" value="Diguanylate_Cyclase"/>
</dbReference>
<dbReference type="GO" id="GO:0005886">
    <property type="term" value="C:plasma membrane"/>
    <property type="evidence" value="ECO:0007669"/>
    <property type="project" value="TreeGrafter"/>
</dbReference>